<dbReference type="PROSITE" id="PS00092">
    <property type="entry name" value="N6_MTASE"/>
    <property type="match status" value="1"/>
</dbReference>
<dbReference type="GO" id="GO:0000179">
    <property type="term" value="F:rRNA (adenine-N6,N6-)-dimethyltransferase activity"/>
    <property type="evidence" value="ECO:0007669"/>
    <property type="project" value="InterPro"/>
</dbReference>
<dbReference type="InterPro" id="IPR007848">
    <property type="entry name" value="Small_mtfrase_dom"/>
</dbReference>
<dbReference type="PROSITE" id="PS01131">
    <property type="entry name" value="RRNA_A_DIMETH"/>
    <property type="match status" value="1"/>
</dbReference>
<dbReference type="Proteomes" id="UP000516305">
    <property type="component" value="Chromosome"/>
</dbReference>
<sequence>MPKSPTPFQFQKFSLAHDQSAHKIGTDSLALAGWVEASNPNAILDFGSGSGLLSIIMAQRFTEASIVGLEIDKASWQQSCENAKSCPWSKRIQFHHQDLRDWNTERRYDLIISNPPYFSESLLAPEKRRAQARSASAETFLLWMQKLRDLLSADGSLALVLPPLQWESYQDQFREMELYPRRMALVHHHESAEASRVLIQLSKQASSLEKEKLILYASAQSHIRHPQYQILVQDFMLPQNG</sequence>
<gene>
    <name evidence="4" type="ORF">H4K34_13560</name>
</gene>
<dbReference type="KEGG" id="chyd:H4K34_13560"/>
<accession>A0A7H0VCF1</accession>
<evidence type="ECO:0000313" key="4">
    <source>
        <dbReference type="EMBL" id="QNR23399.1"/>
    </source>
</evidence>
<keyword evidence="5" id="KW-1185">Reference proteome</keyword>
<dbReference type="SUPFAM" id="SSF53335">
    <property type="entry name" value="S-adenosyl-L-methionine-dependent methyltransferases"/>
    <property type="match status" value="1"/>
</dbReference>
<evidence type="ECO:0000256" key="1">
    <source>
        <dbReference type="ARBA" id="ARBA00022603"/>
    </source>
</evidence>
<dbReference type="AlphaFoldDB" id="A0A7H0VCF1"/>
<dbReference type="RefSeq" id="WP_210757929.1">
    <property type="nucleotide sequence ID" value="NZ_CP060139.1"/>
</dbReference>
<evidence type="ECO:0000256" key="2">
    <source>
        <dbReference type="ARBA" id="ARBA00022691"/>
    </source>
</evidence>
<dbReference type="PANTHER" id="PTHR47739">
    <property type="entry name" value="TRNA1(VAL) (ADENINE(37)-N6)-METHYLTRANSFERASE"/>
    <property type="match status" value="1"/>
</dbReference>
<feature type="domain" description="Methyltransferase small" evidence="3">
    <location>
        <begin position="22"/>
        <end position="120"/>
    </location>
</feature>
<dbReference type="InterPro" id="IPR020596">
    <property type="entry name" value="rRNA_Ade_Mease_Trfase_CS"/>
</dbReference>
<dbReference type="Gene3D" id="3.40.50.150">
    <property type="entry name" value="Vaccinia Virus protein VP39"/>
    <property type="match status" value="1"/>
</dbReference>
<dbReference type="PANTHER" id="PTHR47739:SF1">
    <property type="entry name" value="TRNA1(VAL) (ADENINE(37)-N6)-METHYLTRANSFERASE"/>
    <property type="match status" value="1"/>
</dbReference>
<dbReference type="InterPro" id="IPR029063">
    <property type="entry name" value="SAM-dependent_MTases_sf"/>
</dbReference>
<dbReference type="InterPro" id="IPR002052">
    <property type="entry name" value="DNA_methylase_N6_adenine_CS"/>
</dbReference>
<dbReference type="CDD" id="cd02440">
    <property type="entry name" value="AdoMet_MTases"/>
    <property type="match status" value="1"/>
</dbReference>
<dbReference type="GO" id="GO:0003676">
    <property type="term" value="F:nucleic acid binding"/>
    <property type="evidence" value="ECO:0007669"/>
    <property type="project" value="InterPro"/>
</dbReference>
<evidence type="ECO:0000259" key="3">
    <source>
        <dbReference type="Pfam" id="PF05175"/>
    </source>
</evidence>
<evidence type="ECO:0000313" key="5">
    <source>
        <dbReference type="Proteomes" id="UP000516305"/>
    </source>
</evidence>
<keyword evidence="1 4" id="KW-0489">Methyltransferase</keyword>
<name>A0A7H0VCF1_9FLAO</name>
<dbReference type="PRINTS" id="PR00507">
    <property type="entry name" value="N12N6MTFRASE"/>
</dbReference>
<dbReference type="InterPro" id="IPR050210">
    <property type="entry name" value="tRNA_Adenine-N(6)_MTase"/>
</dbReference>
<organism evidence="4 5">
    <name type="scientific">Croceimicrobium hydrocarbonivorans</name>
    <dbReference type="NCBI Taxonomy" id="2761580"/>
    <lineage>
        <taxon>Bacteria</taxon>
        <taxon>Pseudomonadati</taxon>
        <taxon>Bacteroidota</taxon>
        <taxon>Flavobacteriia</taxon>
        <taxon>Flavobacteriales</taxon>
        <taxon>Owenweeksiaceae</taxon>
        <taxon>Croceimicrobium</taxon>
    </lineage>
</organism>
<dbReference type="EMBL" id="CP060139">
    <property type="protein sequence ID" value="QNR23399.1"/>
    <property type="molecule type" value="Genomic_DNA"/>
</dbReference>
<keyword evidence="2" id="KW-0949">S-adenosyl-L-methionine</keyword>
<reference evidence="4 5" key="1">
    <citation type="submission" date="2020-08" db="EMBL/GenBank/DDBJ databases">
        <title>Croceimicrobium hydrocarbonivorans gen. nov., sp. nov., a novel marine bacterium isolated from a bacterial consortium that degrades polyethylene terephthalate.</title>
        <authorList>
            <person name="Liu R."/>
        </authorList>
    </citation>
    <scope>NUCLEOTIDE SEQUENCE [LARGE SCALE GENOMIC DNA]</scope>
    <source>
        <strain evidence="4 5">A20-9</strain>
    </source>
</reference>
<keyword evidence="4" id="KW-0808">Transferase</keyword>
<protein>
    <submittedName>
        <fullName evidence="4">Methyltransferase</fullName>
    </submittedName>
</protein>
<dbReference type="Pfam" id="PF05175">
    <property type="entry name" value="MTS"/>
    <property type="match status" value="1"/>
</dbReference>
<proteinExistence type="predicted"/>